<dbReference type="GO" id="GO:0016491">
    <property type="term" value="F:oxidoreductase activity"/>
    <property type="evidence" value="ECO:0007669"/>
    <property type="project" value="UniProtKB-KW"/>
</dbReference>
<dbReference type="PRINTS" id="PR00080">
    <property type="entry name" value="SDRFAMILY"/>
</dbReference>
<keyword evidence="2 3" id="KW-0560">Oxidoreductase</keyword>
<dbReference type="Pfam" id="PF13561">
    <property type="entry name" value="adh_short_C2"/>
    <property type="match status" value="1"/>
</dbReference>
<dbReference type="EC" id="1.1.-.-" evidence="3"/>
<comment type="similarity">
    <text evidence="1">Belongs to the short-chain dehydrogenases/reductases (SDR) family.</text>
</comment>
<keyword evidence="4" id="KW-1185">Reference proteome</keyword>
<evidence type="ECO:0000313" key="4">
    <source>
        <dbReference type="Proteomes" id="UP001232725"/>
    </source>
</evidence>
<dbReference type="InterPro" id="IPR002347">
    <property type="entry name" value="SDR_fam"/>
</dbReference>
<accession>A0ABT9IPI9</accession>
<dbReference type="RefSeq" id="WP_305996561.1">
    <property type="nucleotide sequence ID" value="NZ_JAVALS010000006.1"/>
</dbReference>
<dbReference type="PANTHER" id="PTHR24321:SF14">
    <property type="entry name" value="SHORT-CHAIN TYPE DEHYDROGENASE_REDUCTASE BLR2146-RELATED"/>
    <property type="match status" value="1"/>
</dbReference>
<dbReference type="InterPro" id="IPR036291">
    <property type="entry name" value="NAD(P)-bd_dom_sf"/>
</dbReference>
<gene>
    <name evidence="3" type="ORF">Q9R02_10110</name>
</gene>
<protein>
    <submittedName>
        <fullName evidence="3">SDR family oxidoreductase</fullName>
        <ecNumber evidence="3">1.1.-.-</ecNumber>
    </submittedName>
</protein>
<proteinExistence type="inferred from homology"/>
<name>A0ABT9IPI9_9MICC</name>
<reference evidence="3 4" key="1">
    <citation type="submission" date="2023-08" db="EMBL/GenBank/DDBJ databases">
        <title>Arthrobacter horti sp. nov., isolated from forest soil.</title>
        <authorList>
            <person name="Park M."/>
        </authorList>
    </citation>
    <scope>NUCLEOTIDE SEQUENCE [LARGE SCALE GENOMIC DNA]</scope>
    <source>
        <strain evidence="3 4">YJM1</strain>
    </source>
</reference>
<organism evidence="3 4">
    <name type="scientific">Arthrobacter horti</name>
    <dbReference type="NCBI Taxonomy" id="3068273"/>
    <lineage>
        <taxon>Bacteria</taxon>
        <taxon>Bacillati</taxon>
        <taxon>Actinomycetota</taxon>
        <taxon>Actinomycetes</taxon>
        <taxon>Micrococcales</taxon>
        <taxon>Micrococcaceae</taxon>
        <taxon>Arthrobacter</taxon>
    </lineage>
</organism>
<dbReference type="PRINTS" id="PR00081">
    <property type="entry name" value="GDHRDH"/>
</dbReference>
<evidence type="ECO:0000256" key="2">
    <source>
        <dbReference type="ARBA" id="ARBA00023002"/>
    </source>
</evidence>
<dbReference type="EMBL" id="JAVALS010000006">
    <property type="protein sequence ID" value="MDP5227506.1"/>
    <property type="molecule type" value="Genomic_DNA"/>
</dbReference>
<dbReference type="SUPFAM" id="SSF51735">
    <property type="entry name" value="NAD(P)-binding Rossmann-fold domains"/>
    <property type="match status" value="1"/>
</dbReference>
<sequence>MERYMDRVVFLTGAARGIGEATARRLFAEGASLALADRNTGGLDTLVRDLGAPDRLLPLSCDITDRVSVDAAVEATVARFGRLDCLVSVAGGSLPLQSILEGLDDDGWTAQLDQNLGGPMRCIRAAVPHLGRGGSIVLVGSVNGSQAWGGDAYSAAKAGLENLAKNLAVELGPAGVRINVVAPATTRTPYWDAQGGAGHLAVLYPLGRVGEPEDMAAAIAFLGSDDASWITGITLPVDGGGGAGPLHALKRLGTVGKQPSQDYPEPS</sequence>
<evidence type="ECO:0000256" key="1">
    <source>
        <dbReference type="ARBA" id="ARBA00006484"/>
    </source>
</evidence>
<dbReference type="Proteomes" id="UP001232725">
    <property type="component" value="Unassembled WGS sequence"/>
</dbReference>
<dbReference type="CDD" id="cd05233">
    <property type="entry name" value="SDR_c"/>
    <property type="match status" value="1"/>
</dbReference>
<dbReference type="PANTHER" id="PTHR24321">
    <property type="entry name" value="DEHYDROGENASES, SHORT CHAIN"/>
    <property type="match status" value="1"/>
</dbReference>
<evidence type="ECO:0000313" key="3">
    <source>
        <dbReference type="EMBL" id="MDP5227506.1"/>
    </source>
</evidence>
<dbReference type="Gene3D" id="3.40.50.720">
    <property type="entry name" value="NAD(P)-binding Rossmann-like Domain"/>
    <property type="match status" value="1"/>
</dbReference>
<comment type="caution">
    <text evidence="3">The sequence shown here is derived from an EMBL/GenBank/DDBJ whole genome shotgun (WGS) entry which is preliminary data.</text>
</comment>